<organism evidence="1 2">
    <name type="scientific">Entomophthora muscae</name>
    <dbReference type="NCBI Taxonomy" id="34485"/>
    <lineage>
        <taxon>Eukaryota</taxon>
        <taxon>Fungi</taxon>
        <taxon>Fungi incertae sedis</taxon>
        <taxon>Zoopagomycota</taxon>
        <taxon>Entomophthoromycotina</taxon>
        <taxon>Entomophthoromycetes</taxon>
        <taxon>Entomophthorales</taxon>
        <taxon>Entomophthoraceae</taxon>
        <taxon>Entomophthora</taxon>
    </lineage>
</organism>
<keyword evidence="2" id="KW-1185">Reference proteome</keyword>
<comment type="caution">
    <text evidence="1">The sequence shown here is derived from an EMBL/GenBank/DDBJ whole genome shotgun (WGS) entry which is preliminary data.</text>
</comment>
<evidence type="ECO:0000313" key="1">
    <source>
        <dbReference type="EMBL" id="KAJ9068807.1"/>
    </source>
</evidence>
<protein>
    <submittedName>
        <fullName evidence="1">Uncharacterized protein</fullName>
    </submittedName>
</protein>
<accession>A0ACC2T3D3</accession>
<reference evidence="1" key="1">
    <citation type="submission" date="2022-04" db="EMBL/GenBank/DDBJ databases">
        <title>Genome of the entomopathogenic fungus Entomophthora muscae.</title>
        <authorList>
            <person name="Elya C."/>
            <person name="Lovett B.R."/>
            <person name="Lee E."/>
            <person name="Macias A.M."/>
            <person name="Hajek A.E."/>
            <person name="De Bivort B.L."/>
            <person name="Kasson M.T."/>
            <person name="De Fine Licht H.H."/>
            <person name="Stajich J.E."/>
        </authorList>
    </citation>
    <scope>NUCLEOTIDE SEQUENCE</scope>
    <source>
        <strain evidence="1">Berkeley</strain>
    </source>
</reference>
<gene>
    <name evidence="1" type="ORF">DSO57_1024996</name>
</gene>
<dbReference type="EMBL" id="QTSX02003688">
    <property type="protein sequence ID" value="KAJ9068807.1"/>
    <property type="molecule type" value="Genomic_DNA"/>
</dbReference>
<evidence type="ECO:0000313" key="2">
    <source>
        <dbReference type="Proteomes" id="UP001165960"/>
    </source>
</evidence>
<proteinExistence type="predicted"/>
<dbReference type="Proteomes" id="UP001165960">
    <property type="component" value="Unassembled WGS sequence"/>
</dbReference>
<sequence>MRPLPRVVLSPSVPLGPSMVSSPAPTCTPWLLTGLILMGLNAYFHQLSPVSSLWSPLQATVPVLHWMASWWFVSPGWEPNLVSLAPLSHTNSYGYSVLAVPETIPVPYKLCSGKTTTTSRIPTSEAKSMVACPYLAQAHQSPVLVDSSEEAAELAEALFHNVTVSLPLQTVYREIPALQCMLVKWEKELEAAQDVLAVLPPFGKDTTRVKVSIQKVKIKAILDMSSPVNMVSSKLMKKLKLAPDLKYTQLYGTAGMAQTRAIGAYSALPMRFGKLLITSPAVVLENKSYDLLVGTQFLQEYNRILNLQDEYLLLLGYEVPLIFEEPPRIPGKCLKTCMLEYPTGIFSLKYRTHSSSMCTPPPSCPAEEGVPLLAPATIIIPPGSQVVIDSQISYELPEKSFLELYSPESLSCTKPCLCPGILDQTHKEPVQLLLANLTALPM</sequence>
<name>A0ACC2T3D3_9FUNG</name>